<comment type="caution">
    <text evidence="1">The sequence shown here is derived from an EMBL/GenBank/DDBJ whole genome shotgun (WGS) entry which is preliminary data.</text>
</comment>
<dbReference type="AlphaFoldDB" id="A0A1V1P095"/>
<name>A0A1V1P095_9BACT</name>
<organism evidence="1 2">
    <name type="scientific">Candidatus Magnetoglobus multicellularis str. Araruama</name>
    <dbReference type="NCBI Taxonomy" id="890399"/>
    <lineage>
        <taxon>Bacteria</taxon>
        <taxon>Pseudomonadati</taxon>
        <taxon>Thermodesulfobacteriota</taxon>
        <taxon>Desulfobacteria</taxon>
        <taxon>Desulfobacterales</taxon>
        <taxon>Desulfobacteraceae</taxon>
        <taxon>Candidatus Magnetoglobus</taxon>
    </lineage>
</organism>
<sequence>MNILNEIEIDIFNTRQMKTATTYKLMNPFVANLKNKDLVAPKTVLLTADPEDGKYKATVPQQTAMYKGLAKNGFLGDYFFEESKQYIFDPESEILTVGTKFLEGHGKLFYKKVYNYYYKNFEQYSVVKGFWPFRRLEYQYYYQMLSQMSEPTGQ</sequence>
<reference evidence="2" key="1">
    <citation type="submission" date="2012-11" db="EMBL/GenBank/DDBJ databases">
        <authorList>
            <person name="Lucero-Rivera Y.E."/>
            <person name="Tovar-Ramirez D."/>
        </authorList>
    </citation>
    <scope>NUCLEOTIDE SEQUENCE [LARGE SCALE GENOMIC DNA]</scope>
    <source>
        <strain evidence="2">Araruama</strain>
    </source>
</reference>
<protein>
    <submittedName>
        <fullName evidence="1">Uncharacterized protein</fullName>
    </submittedName>
</protein>
<proteinExistence type="predicted"/>
<evidence type="ECO:0000313" key="2">
    <source>
        <dbReference type="Proteomes" id="UP000189670"/>
    </source>
</evidence>
<dbReference type="Proteomes" id="UP000189670">
    <property type="component" value="Unassembled WGS sequence"/>
</dbReference>
<evidence type="ECO:0000313" key="1">
    <source>
        <dbReference type="EMBL" id="ETR68251.1"/>
    </source>
</evidence>
<dbReference type="EMBL" id="ATBP01001017">
    <property type="protein sequence ID" value="ETR68251.1"/>
    <property type="molecule type" value="Genomic_DNA"/>
</dbReference>
<gene>
    <name evidence="1" type="ORF">OMM_10713</name>
</gene>
<accession>A0A1V1P095</accession>